<dbReference type="RefSeq" id="WP_253743677.1">
    <property type="nucleotide sequence ID" value="NZ_BAABKA010000100.1"/>
</dbReference>
<protein>
    <recommendedName>
        <fullName evidence="3">DUF4871 domain-containing protein</fullName>
    </recommendedName>
</protein>
<organism evidence="1 2">
    <name type="scientific">Nonomuraea thailandensis</name>
    <dbReference type="NCBI Taxonomy" id="1188745"/>
    <lineage>
        <taxon>Bacteria</taxon>
        <taxon>Bacillati</taxon>
        <taxon>Actinomycetota</taxon>
        <taxon>Actinomycetes</taxon>
        <taxon>Streptosporangiales</taxon>
        <taxon>Streptosporangiaceae</taxon>
        <taxon>Nonomuraea</taxon>
    </lineage>
</organism>
<gene>
    <name evidence="1" type="ORF">HD597_003660</name>
</gene>
<dbReference type="AlphaFoldDB" id="A0A9X2GF50"/>
<accession>A0A9X2GF50</accession>
<evidence type="ECO:0008006" key="3">
    <source>
        <dbReference type="Google" id="ProtNLM"/>
    </source>
</evidence>
<evidence type="ECO:0000313" key="2">
    <source>
        <dbReference type="Proteomes" id="UP001139648"/>
    </source>
</evidence>
<name>A0A9X2GF50_9ACTN</name>
<dbReference type="EMBL" id="JAMZEB010000002">
    <property type="protein sequence ID" value="MCP2356640.1"/>
    <property type="molecule type" value="Genomic_DNA"/>
</dbReference>
<keyword evidence="2" id="KW-1185">Reference proteome</keyword>
<reference evidence="1" key="1">
    <citation type="submission" date="2022-06" db="EMBL/GenBank/DDBJ databases">
        <title>Sequencing the genomes of 1000 actinobacteria strains.</title>
        <authorList>
            <person name="Klenk H.-P."/>
        </authorList>
    </citation>
    <scope>NUCLEOTIDE SEQUENCE</scope>
    <source>
        <strain evidence="1">DSM 46694</strain>
    </source>
</reference>
<dbReference type="Proteomes" id="UP001139648">
    <property type="component" value="Unassembled WGS sequence"/>
</dbReference>
<sequence length="177" mass="18795">MTSSSVALSEVGLIRSRHVMVAALLLVSAACTNEAAPAQGRQDQASGNPATTTPCQFQVVKGEPPSWARAGFTPGAEIHYAASRRGDMVAVLFAYPLYSPPSPDRGNKILWRSKAPLVPSDPLRIEARLNGTGTPTEITVRGGPGPSSVDLPSPGCWRLDLAWSSHTDSIDLEYVSR</sequence>
<evidence type="ECO:0000313" key="1">
    <source>
        <dbReference type="EMBL" id="MCP2356640.1"/>
    </source>
</evidence>
<proteinExistence type="predicted"/>
<comment type="caution">
    <text evidence="1">The sequence shown here is derived from an EMBL/GenBank/DDBJ whole genome shotgun (WGS) entry which is preliminary data.</text>
</comment>